<sequence>MDLKLLYGEQLMLATADLPVLKDLAQRAEVPTSKDGTDGFFVALFQRRPKDVGGSGAAAVTGGGQPDRPLDGTADFTTSSQAAEEAKERGSTKRRGAVRM</sequence>
<evidence type="ECO:0000313" key="2">
    <source>
        <dbReference type="EMBL" id="GFH24077.1"/>
    </source>
</evidence>
<feature type="region of interest" description="Disordered" evidence="1">
    <location>
        <begin position="51"/>
        <end position="100"/>
    </location>
</feature>
<protein>
    <submittedName>
        <fullName evidence="2">Uncharacterized protein</fullName>
    </submittedName>
</protein>
<proteinExistence type="predicted"/>
<gene>
    <name evidence="2" type="ORF">HaLaN_21800</name>
</gene>
<comment type="caution">
    <text evidence="2">The sequence shown here is derived from an EMBL/GenBank/DDBJ whole genome shotgun (WGS) entry which is preliminary data.</text>
</comment>
<organism evidence="2 3">
    <name type="scientific">Haematococcus lacustris</name>
    <name type="common">Green alga</name>
    <name type="synonym">Haematococcus pluvialis</name>
    <dbReference type="NCBI Taxonomy" id="44745"/>
    <lineage>
        <taxon>Eukaryota</taxon>
        <taxon>Viridiplantae</taxon>
        <taxon>Chlorophyta</taxon>
        <taxon>core chlorophytes</taxon>
        <taxon>Chlorophyceae</taxon>
        <taxon>CS clade</taxon>
        <taxon>Chlamydomonadales</taxon>
        <taxon>Haematococcaceae</taxon>
        <taxon>Haematococcus</taxon>
    </lineage>
</organism>
<evidence type="ECO:0000256" key="1">
    <source>
        <dbReference type="SAM" id="MobiDB-lite"/>
    </source>
</evidence>
<accession>A0A699ZML5</accession>
<keyword evidence="3" id="KW-1185">Reference proteome</keyword>
<dbReference type="EMBL" id="BLLF01002437">
    <property type="protein sequence ID" value="GFH24077.1"/>
    <property type="molecule type" value="Genomic_DNA"/>
</dbReference>
<reference evidence="2 3" key="1">
    <citation type="submission" date="2020-02" db="EMBL/GenBank/DDBJ databases">
        <title>Draft genome sequence of Haematococcus lacustris strain NIES-144.</title>
        <authorList>
            <person name="Morimoto D."/>
            <person name="Nakagawa S."/>
            <person name="Yoshida T."/>
            <person name="Sawayama S."/>
        </authorList>
    </citation>
    <scope>NUCLEOTIDE SEQUENCE [LARGE SCALE GENOMIC DNA]</scope>
    <source>
        <strain evidence="2 3">NIES-144</strain>
    </source>
</reference>
<dbReference type="AlphaFoldDB" id="A0A699ZML5"/>
<feature type="compositionally biased region" description="Gly residues" evidence="1">
    <location>
        <begin position="53"/>
        <end position="65"/>
    </location>
</feature>
<name>A0A699ZML5_HAELA</name>
<evidence type="ECO:0000313" key="3">
    <source>
        <dbReference type="Proteomes" id="UP000485058"/>
    </source>
</evidence>
<dbReference type="Proteomes" id="UP000485058">
    <property type="component" value="Unassembled WGS sequence"/>
</dbReference>